<evidence type="ECO:0000256" key="4">
    <source>
        <dbReference type="ARBA" id="ARBA00022989"/>
    </source>
</evidence>
<dbReference type="InterPro" id="IPR050539">
    <property type="entry name" value="ThrE_Dicarb/AminoAcid_Exp"/>
</dbReference>
<dbReference type="InterPro" id="IPR024528">
    <property type="entry name" value="ThrE_2"/>
</dbReference>
<feature type="region of interest" description="Disordered" evidence="7">
    <location>
        <begin position="1"/>
        <end position="41"/>
    </location>
</feature>
<feature type="transmembrane region" description="Helical" evidence="8">
    <location>
        <begin position="281"/>
        <end position="298"/>
    </location>
</feature>
<evidence type="ECO:0000259" key="10">
    <source>
        <dbReference type="Pfam" id="PF12821"/>
    </source>
</evidence>
<evidence type="ECO:0000259" key="9">
    <source>
        <dbReference type="Pfam" id="PF06738"/>
    </source>
</evidence>
<evidence type="ECO:0000313" key="12">
    <source>
        <dbReference type="Proteomes" id="UP000597761"/>
    </source>
</evidence>
<evidence type="ECO:0000256" key="8">
    <source>
        <dbReference type="SAM" id="Phobius"/>
    </source>
</evidence>
<dbReference type="PANTHER" id="PTHR34390:SF2">
    <property type="entry name" value="SUCCINATE TRANSPORTER SUBUNIT YJJP-RELATED"/>
    <property type="match status" value="1"/>
</dbReference>
<keyword evidence="12" id="KW-1185">Reference proteome</keyword>
<evidence type="ECO:0008006" key="13">
    <source>
        <dbReference type="Google" id="ProtNLM"/>
    </source>
</evidence>
<proteinExistence type="inferred from homology"/>
<keyword evidence="3 8" id="KW-0812">Transmembrane</keyword>
<dbReference type="Pfam" id="PF06738">
    <property type="entry name" value="ThrE"/>
    <property type="match status" value="1"/>
</dbReference>
<sequence>MQQRNSTGRPRRIPGERAESTGTGRGSGKAGPATKPLTLPGAAQARSNYAANRVLRKLIQGDAPPTAPMSLVERLAGSPYANPTIRVDAVEDSARKTLDFALELAESLFRYGAGALEVETSVIAVTASLGLRNVDVDINNQSVTINYAGPYITPITVLRVVRSWSDNYAALADLHRLVSDIIVGDLDRDTAGARMQEITSRHKPFPRWAVRLASAGFTTTIVLFLGGGLVACLLSFVSTVLVTVVQQRLGAWRIPEFFTVAAASAIIAGLAQVAGVAHIPVAQGLVIAGGLILLLPTMRLVSATQDAVNGFPVSAAGRYLSAMLVFAAVAAGIAISLVVGVNMGVPRMDVDVTSAINSPPWPVMVILSAVSAVLIAIVLQTRPDLLLPTAGVTAAAYLVMVVAGWTGFGQRLAPAVASVFIGMAARVVALRMNAPSAVIAIPSIMFMFPGMSIFQAVYGISIEGADLGIGATTLFYAMTVILALAAGVVLGDNLARPFAKGPGERRRRNRRR</sequence>
<keyword evidence="2" id="KW-1003">Cell membrane</keyword>
<feature type="transmembrane region" description="Helical" evidence="8">
    <location>
        <begin position="386"/>
        <end position="406"/>
    </location>
</feature>
<feature type="domain" description="Threonine/Serine exporter ThrE" evidence="10">
    <location>
        <begin position="365"/>
        <end position="490"/>
    </location>
</feature>
<comment type="caution">
    <text evidence="11">The sequence shown here is derived from an EMBL/GenBank/DDBJ whole genome shotgun (WGS) entry which is preliminary data.</text>
</comment>
<protein>
    <recommendedName>
        <fullName evidence="13">Threonine/serine exporter family protein</fullName>
    </recommendedName>
</protein>
<dbReference type="RefSeq" id="WP_229659865.1">
    <property type="nucleotide sequence ID" value="NZ_BMJI01000007.1"/>
</dbReference>
<feature type="transmembrane region" description="Helical" evidence="8">
    <location>
        <begin position="412"/>
        <end position="430"/>
    </location>
</feature>
<feature type="domain" description="Threonine/serine exporter-like N-terminal" evidence="9">
    <location>
        <begin position="99"/>
        <end position="338"/>
    </location>
</feature>
<feature type="transmembrane region" description="Helical" evidence="8">
    <location>
        <begin position="319"/>
        <end position="341"/>
    </location>
</feature>
<keyword evidence="4 8" id="KW-1133">Transmembrane helix</keyword>
<feature type="transmembrane region" description="Helical" evidence="8">
    <location>
        <begin position="437"/>
        <end position="461"/>
    </location>
</feature>
<organism evidence="11 12">
    <name type="scientific">Tersicoccus solisilvae</name>
    <dbReference type="NCBI Taxonomy" id="1882339"/>
    <lineage>
        <taxon>Bacteria</taxon>
        <taxon>Bacillati</taxon>
        <taxon>Actinomycetota</taxon>
        <taxon>Actinomycetes</taxon>
        <taxon>Micrococcales</taxon>
        <taxon>Micrococcaceae</taxon>
        <taxon>Tersicoccus</taxon>
    </lineage>
</organism>
<dbReference type="PANTHER" id="PTHR34390">
    <property type="entry name" value="UPF0442 PROTEIN YJJB-RELATED"/>
    <property type="match status" value="1"/>
</dbReference>
<evidence type="ECO:0000256" key="7">
    <source>
        <dbReference type="SAM" id="MobiDB-lite"/>
    </source>
</evidence>
<reference evidence="12" key="1">
    <citation type="journal article" date="2019" name="Int. J. Syst. Evol. Microbiol.">
        <title>The Global Catalogue of Microorganisms (GCM) 10K type strain sequencing project: providing services to taxonomists for standard genome sequencing and annotation.</title>
        <authorList>
            <consortium name="The Broad Institute Genomics Platform"/>
            <consortium name="The Broad Institute Genome Sequencing Center for Infectious Disease"/>
            <person name="Wu L."/>
            <person name="Ma J."/>
        </authorList>
    </citation>
    <scope>NUCLEOTIDE SEQUENCE [LARGE SCALE GENOMIC DNA]</scope>
    <source>
        <strain evidence="12">CGMCC 1.15480</strain>
    </source>
</reference>
<comment type="subcellular location">
    <subcellularLocation>
        <location evidence="1">Cell membrane</location>
        <topology evidence="1">Multi-pass membrane protein</topology>
    </subcellularLocation>
</comment>
<dbReference type="EMBL" id="BMJI01000007">
    <property type="protein sequence ID" value="GGC89762.1"/>
    <property type="molecule type" value="Genomic_DNA"/>
</dbReference>
<accession>A0ABQ1P395</accession>
<evidence type="ECO:0000256" key="6">
    <source>
        <dbReference type="ARBA" id="ARBA00034125"/>
    </source>
</evidence>
<dbReference type="Pfam" id="PF12821">
    <property type="entry name" value="ThrE_2"/>
    <property type="match status" value="1"/>
</dbReference>
<evidence type="ECO:0000256" key="1">
    <source>
        <dbReference type="ARBA" id="ARBA00004651"/>
    </source>
</evidence>
<feature type="transmembrane region" description="Helical" evidence="8">
    <location>
        <begin position="467"/>
        <end position="490"/>
    </location>
</feature>
<feature type="transmembrane region" description="Helical" evidence="8">
    <location>
        <begin position="257"/>
        <end position="275"/>
    </location>
</feature>
<evidence type="ECO:0000256" key="3">
    <source>
        <dbReference type="ARBA" id="ARBA00022692"/>
    </source>
</evidence>
<feature type="transmembrane region" description="Helical" evidence="8">
    <location>
        <begin position="361"/>
        <end position="379"/>
    </location>
</feature>
<dbReference type="InterPro" id="IPR010619">
    <property type="entry name" value="ThrE-like_N"/>
</dbReference>
<comment type="similarity">
    <text evidence="6">Belongs to the ThrE exporter (TC 2.A.79) family.</text>
</comment>
<evidence type="ECO:0000256" key="2">
    <source>
        <dbReference type="ARBA" id="ARBA00022475"/>
    </source>
</evidence>
<evidence type="ECO:0000313" key="11">
    <source>
        <dbReference type="EMBL" id="GGC89762.1"/>
    </source>
</evidence>
<name>A0ABQ1P395_9MICC</name>
<evidence type="ECO:0000256" key="5">
    <source>
        <dbReference type="ARBA" id="ARBA00023136"/>
    </source>
</evidence>
<feature type="transmembrane region" description="Helical" evidence="8">
    <location>
        <begin position="221"/>
        <end position="245"/>
    </location>
</feature>
<dbReference type="Proteomes" id="UP000597761">
    <property type="component" value="Unassembled WGS sequence"/>
</dbReference>
<gene>
    <name evidence="11" type="ORF">GCM10011512_15900</name>
</gene>
<keyword evidence="5 8" id="KW-0472">Membrane</keyword>